<evidence type="ECO:0000256" key="1">
    <source>
        <dbReference type="SAM" id="Phobius"/>
    </source>
</evidence>
<accession>A0A9W5IS54</accession>
<dbReference type="Pfam" id="PF07332">
    <property type="entry name" value="Phage_holin_3_6"/>
    <property type="match status" value="1"/>
</dbReference>
<organism evidence="2 3">
    <name type="scientific">Neisseria subflava NJ9703</name>
    <dbReference type="NCBI Taxonomy" id="546268"/>
    <lineage>
        <taxon>Bacteria</taxon>
        <taxon>Pseudomonadati</taxon>
        <taxon>Pseudomonadota</taxon>
        <taxon>Betaproteobacteria</taxon>
        <taxon>Neisseriales</taxon>
        <taxon>Neisseriaceae</taxon>
        <taxon>Neisseria</taxon>
    </lineage>
</organism>
<evidence type="ECO:0000313" key="2">
    <source>
        <dbReference type="EMBL" id="EFC52724.1"/>
    </source>
</evidence>
<gene>
    <name evidence="2" type="ORF">NEISUBOT_03560</name>
</gene>
<evidence type="ECO:0000313" key="3">
    <source>
        <dbReference type="Proteomes" id="UP000004621"/>
    </source>
</evidence>
<keyword evidence="1" id="KW-0812">Transmembrane</keyword>
<comment type="caution">
    <text evidence="2">The sequence shown here is derived from an EMBL/GenBank/DDBJ whole genome shotgun (WGS) entry which is preliminary data.</text>
</comment>
<proteinExistence type="predicted"/>
<dbReference type="EMBL" id="ACEO02000002">
    <property type="protein sequence ID" value="EFC52724.1"/>
    <property type="molecule type" value="Genomic_DNA"/>
</dbReference>
<keyword evidence="1" id="KW-0472">Membrane</keyword>
<dbReference type="InterPro" id="IPR009937">
    <property type="entry name" value="Phage_holin_3_6"/>
</dbReference>
<name>A0A9W5IS54_NEISU</name>
<feature type="transmembrane region" description="Helical" evidence="1">
    <location>
        <begin position="58"/>
        <end position="81"/>
    </location>
</feature>
<dbReference type="AlphaFoldDB" id="A0A9W5IS54"/>
<keyword evidence="1" id="KW-1133">Transmembrane helix</keyword>
<feature type="transmembrane region" description="Helical" evidence="1">
    <location>
        <begin position="87"/>
        <end position="108"/>
    </location>
</feature>
<protein>
    <submittedName>
        <fullName evidence="2">Uncharacterized protein</fullName>
    </submittedName>
</protein>
<dbReference type="Proteomes" id="UP000004621">
    <property type="component" value="Unassembled WGS sequence"/>
</dbReference>
<reference evidence="2 3" key="1">
    <citation type="submission" date="2010-01" db="EMBL/GenBank/DDBJ databases">
        <authorList>
            <person name="Weinstock G."/>
            <person name="Sodergren E."/>
            <person name="Clifton S."/>
            <person name="Fulton L."/>
            <person name="Fulton B."/>
            <person name="Courtney L."/>
            <person name="Fronick C."/>
            <person name="Harrison M."/>
            <person name="Strong C."/>
            <person name="Farmer C."/>
            <person name="Delahaunty K."/>
            <person name="Markovic C."/>
            <person name="Hall O."/>
            <person name="Minx P."/>
            <person name="Tomlinson C."/>
            <person name="Mitreva M."/>
            <person name="Nelson J."/>
            <person name="Hou S."/>
            <person name="Wollam A."/>
            <person name="Pepin K.H."/>
            <person name="Johnson M."/>
            <person name="Bhonagiri V."/>
            <person name="Nash W.E."/>
            <person name="Warren W."/>
            <person name="Chinwalla A."/>
            <person name="Mardis E.R."/>
            <person name="Wilson R.K."/>
        </authorList>
    </citation>
    <scope>NUCLEOTIDE SEQUENCE [LARGE SCALE GENOMIC DNA]</scope>
    <source>
        <strain evidence="2 3">NJ9703</strain>
    </source>
</reference>
<sequence length="151" mass="16925">MQTALALFFLEKRIIEMGIRQRFEHGKALLNQGADLLLLRLQVLSLDLTRQAENVFRLAIWLVLSGALLMVGLVGLLFGLNRVLSDVAALWVFFGIFFLSLLIIAVLFRKVSADYREQGSRVAETLQDIRSDIAYLRGEIDKDADDEATGA</sequence>